<dbReference type="FunFam" id="1.10.418.10:FF:000004">
    <property type="entry name" value="Spectrin beta chain"/>
    <property type="match status" value="1"/>
</dbReference>
<dbReference type="Gene3D" id="1.20.58.60">
    <property type="match status" value="3"/>
</dbReference>
<dbReference type="PANTHER" id="PTHR11915">
    <property type="entry name" value="SPECTRIN/FILAMIN RELATED CYTOSKELETAL PROTEIN"/>
    <property type="match status" value="1"/>
</dbReference>
<dbReference type="Pfam" id="PF00435">
    <property type="entry name" value="Spectrin"/>
    <property type="match status" value="2"/>
</dbReference>
<dbReference type="InterPro" id="IPR001715">
    <property type="entry name" value="CH_dom"/>
</dbReference>
<evidence type="ECO:0000313" key="5">
    <source>
        <dbReference type="EMBL" id="CBY36003.1"/>
    </source>
</evidence>
<dbReference type="PROSITE" id="PS50021">
    <property type="entry name" value="CH"/>
    <property type="match status" value="2"/>
</dbReference>
<dbReference type="InterPro" id="IPR002017">
    <property type="entry name" value="Spectrin_repeat"/>
</dbReference>
<dbReference type="InterPro" id="IPR018159">
    <property type="entry name" value="Spectrin/alpha-actinin"/>
</dbReference>
<gene>
    <name evidence="5" type="ORF">GSOID_T00028480001</name>
</gene>
<dbReference type="Pfam" id="PF00307">
    <property type="entry name" value="CH"/>
    <property type="match status" value="2"/>
</dbReference>
<dbReference type="Proteomes" id="UP000011014">
    <property type="component" value="Unassembled WGS sequence"/>
</dbReference>
<dbReference type="SMART" id="SM00150">
    <property type="entry name" value="SPEC"/>
    <property type="match status" value="3"/>
</dbReference>
<dbReference type="SMART" id="SM00033">
    <property type="entry name" value="CH"/>
    <property type="match status" value="2"/>
</dbReference>
<dbReference type="InterPro" id="IPR001589">
    <property type="entry name" value="Actinin_actin-bd_CS"/>
</dbReference>
<dbReference type="SUPFAM" id="SSF47576">
    <property type="entry name" value="Calponin-homology domain, CH-domain"/>
    <property type="match status" value="1"/>
</dbReference>
<feature type="coiled-coil region" evidence="3">
    <location>
        <begin position="251"/>
        <end position="284"/>
    </location>
</feature>
<evidence type="ECO:0000259" key="4">
    <source>
        <dbReference type="PROSITE" id="PS50021"/>
    </source>
</evidence>
<dbReference type="Gene3D" id="1.10.418.10">
    <property type="entry name" value="Calponin-like domain"/>
    <property type="match status" value="2"/>
</dbReference>
<keyword evidence="1" id="KW-0677">Repeat</keyword>
<evidence type="ECO:0000256" key="1">
    <source>
        <dbReference type="ARBA" id="ARBA00022737"/>
    </source>
</evidence>
<evidence type="ECO:0000256" key="3">
    <source>
        <dbReference type="SAM" id="Coils"/>
    </source>
</evidence>
<proteinExistence type="predicted"/>
<dbReference type="InterPro" id="IPR036872">
    <property type="entry name" value="CH_dom_sf"/>
</dbReference>
<feature type="domain" description="Calponin-homology (CH)" evidence="4">
    <location>
        <begin position="142"/>
        <end position="269"/>
    </location>
</feature>
<keyword evidence="2" id="KW-0009">Actin-binding</keyword>
<evidence type="ECO:0000256" key="2">
    <source>
        <dbReference type="ARBA" id="ARBA00023203"/>
    </source>
</evidence>
<dbReference type="PROSITE" id="PS00020">
    <property type="entry name" value="ACTININ_2"/>
    <property type="match status" value="1"/>
</dbReference>
<name>E4YKJ2_OIKDI</name>
<protein>
    <recommendedName>
        <fullName evidence="4">Calponin-homology (CH) domain-containing protein</fullName>
    </recommendedName>
</protein>
<dbReference type="SUPFAM" id="SSF46966">
    <property type="entry name" value="Spectrin repeat"/>
    <property type="match status" value="3"/>
</dbReference>
<dbReference type="EMBL" id="FN654708">
    <property type="protein sequence ID" value="CBY36003.1"/>
    <property type="molecule type" value="Genomic_DNA"/>
</dbReference>
<reference evidence="5" key="1">
    <citation type="journal article" date="2010" name="Science">
        <title>Plasticity of animal genome architecture unmasked by rapid evolution of a pelagic tunicate.</title>
        <authorList>
            <person name="Denoeud F."/>
            <person name="Henriet S."/>
            <person name="Mungpakdee S."/>
            <person name="Aury J.M."/>
            <person name="Da Silva C."/>
            <person name="Brinkmann H."/>
            <person name="Mikhaleva J."/>
            <person name="Olsen L.C."/>
            <person name="Jubin C."/>
            <person name="Canestro C."/>
            <person name="Bouquet J.M."/>
            <person name="Danks G."/>
            <person name="Poulain J."/>
            <person name="Campsteijn C."/>
            <person name="Adamski M."/>
            <person name="Cross I."/>
            <person name="Yadetie F."/>
            <person name="Muffato M."/>
            <person name="Louis A."/>
            <person name="Butcher S."/>
            <person name="Tsagkogeorga G."/>
            <person name="Konrad A."/>
            <person name="Singh S."/>
            <person name="Jensen M.F."/>
            <person name="Cong E.H."/>
            <person name="Eikeseth-Otteraa H."/>
            <person name="Noel B."/>
            <person name="Anthouard V."/>
            <person name="Porcel B.M."/>
            <person name="Kachouri-Lafond R."/>
            <person name="Nishino A."/>
            <person name="Ugolini M."/>
            <person name="Chourrout P."/>
            <person name="Nishida H."/>
            <person name="Aasland R."/>
            <person name="Huzurbazar S."/>
            <person name="Westhof E."/>
            <person name="Delsuc F."/>
            <person name="Lehrach H."/>
            <person name="Reinhardt R."/>
            <person name="Weissenbach J."/>
            <person name="Roy S.W."/>
            <person name="Artiguenave F."/>
            <person name="Postlethwait J.H."/>
            <person name="Manak J.R."/>
            <person name="Thompson E.M."/>
            <person name="Jaillon O."/>
            <person name="Du Pasquier L."/>
            <person name="Boudinot P."/>
            <person name="Liberles D.A."/>
            <person name="Volff J.N."/>
            <person name="Philippe H."/>
            <person name="Lenhard B."/>
            <person name="Roest Crollius H."/>
            <person name="Wincker P."/>
            <person name="Chourrout D."/>
        </authorList>
    </citation>
    <scope>NUCLEOTIDE SEQUENCE [LARGE SCALE GENOMIC DNA]</scope>
</reference>
<dbReference type="CDD" id="cd00176">
    <property type="entry name" value="SPEC"/>
    <property type="match status" value="2"/>
</dbReference>
<feature type="domain" description="Calponin-homology (CH)" evidence="4">
    <location>
        <begin position="20"/>
        <end position="127"/>
    </location>
</feature>
<accession>E4YKJ2</accession>
<keyword evidence="3" id="KW-0175">Coiled coil</keyword>
<dbReference type="PROSITE" id="PS00019">
    <property type="entry name" value="ACTININ_1"/>
    <property type="match status" value="1"/>
</dbReference>
<dbReference type="AlphaFoldDB" id="E4YKJ2"/>
<sequence length="617" mass="71029">MSRKSRPFQITNFFVDEREAVQGRTFTKWVNSQLSRHPQGVKIDNLYRDLYDGKNLIRLLHVLSGEHLKIPNTRGRMRIHAMENVQRAIDFLREKQVPMENIGNHDIVDGNHRIILGLIWTVILRFQIQDIVIDTEDSKERRSAKDALLLWSQMKTKGYPNVQVKNFTKSWKDGLALNAIIHRHRPDLVDFNSLATDGSVASNTANLENAFKQAEYLGNELHRFFNAFLKKKYEEDQSFTPKEAADLRPKVEQLKAEYDELIELAKAKSKTLKAKQTLHELQQDLSEMDQWIITKLELLKRICEDKPEDLTEVQRALAAHQLEQGEVSVRKTKLALLAERAHKAEQQTEIEQKWADLSEMMTARAELLEKEQERLQHQQKHAEFVALLGEIKSRIEHSSKPTDDAEVQRQIKAMKAIKDQLVDIKKPLDELQAEAENFEEADVSSSINEHSALVDTVDEKLVYLDKISDAYDFANECEEEEQWCHEKATLLENLSVPDNLEEISVIKTRFDGIREDVDKRSQVVDQLAARGEELNQGGSDAPPELLEGAVISVQEAWNALQKAMKEKEDKFAHGETLQKFLLDVAQTEMRIGEKAQIIESTKEGFSIRNSFFTAFWT</sequence>
<organism evidence="5">
    <name type="scientific">Oikopleura dioica</name>
    <name type="common">Tunicate</name>
    <dbReference type="NCBI Taxonomy" id="34765"/>
    <lineage>
        <taxon>Eukaryota</taxon>
        <taxon>Metazoa</taxon>
        <taxon>Chordata</taxon>
        <taxon>Tunicata</taxon>
        <taxon>Appendicularia</taxon>
        <taxon>Copelata</taxon>
        <taxon>Oikopleuridae</taxon>
        <taxon>Oikopleura</taxon>
    </lineage>
</organism>
<dbReference type="GO" id="GO:0003779">
    <property type="term" value="F:actin binding"/>
    <property type="evidence" value="ECO:0007669"/>
    <property type="project" value="UniProtKB-KW"/>
</dbReference>